<evidence type="ECO:0000313" key="1">
    <source>
        <dbReference type="EMBL" id="MBC9794945.1"/>
    </source>
</evidence>
<comment type="caution">
    <text evidence="1">The sequence shown here is derived from an EMBL/GenBank/DDBJ whole genome shotgun (WGS) entry which is preliminary data.</text>
</comment>
<dbReference type="AlphaFoldDB" id="A0A926JP86"/>
<dbReference type="Proteomes" id="UP000653730">
    <property type="component" value="Unassembled WGS sequence"/>
</dbReference>
<accession>A0A926JP86</accession>
<protein>
    <submittedName>
        <fullName evidence="1">Uncharacterized protein</fullName>
    </submittedName>
</protein>
<keyword evidence="2" id="KW-1185">Reference proteome</keyword>
<sequence>MRTLQIESILVVHFHPFWVAQFHPLCYAHFNPFLVVYYIRFLHILDKFVEDCADVIGDDGLSFGQRTPEGYLEPQVKVPGAPIFPEDVDWKSIEHEL</sequence>
<proteinExistence type="predicted"/>
<dbReference type="EMBL" id="JACVDC010000004">
    <property type="protein sequence ID" value="MBC9794945.1"/>
    <property type="molecule type" value="Genomic_DNA"/>
</dbReference>
<name>A0A926JP86_9FLAO</name>
<gene>
    <name evidence="1" type="ORF">IBL28_03115</name>
</gene>
<evidence type="ECO:0000313" key="2">
    <source>
        <dbReference type="Proteomes" id="UP000653730"/>
    </source>
</evidence>
<organism evidence="1 2">
    <name type="scientific">Sinomicrobium weinanense</name>
    <dbReference type="NCBI Taxonomy" id="2842200"/>
    <lineage>
        <taxon>Bacteria</taxon>
        <taxon>Pseudomonadati</taxon>
        <taxon>Bacteroidota</taxon>
        <taxon>Flavobacteriia</taxon>
        <taxon>Flavobacteriales</taxon>
        <taxon>Flavobacteriaceae</taxon>
        <taxon>Sinomicrobium</taxon>
    </lineage>
</organism>
<dbReference type="RefSeq" id="WP_187964098.1">
    <property type="nucleotide sequence ID" value="NZ_JACVDC010000004.1"/>
</dbReference>
<reference evidence="1 2" key="1">
    <citation type="submission" date="2020-09" db="EMBL/GenBank/DDBJ databases">
        <title>Sinomicrobium weinanense sp. nov., a halophilic bacteria isolated from saline-alkali soil.</title>
        <authorList>
            <person name="Wu P."/>
            <person name="Ren H."/>
            <person name="Mei Y."/>
            <person name="Liang Y."/>
            <person name="Chen Z."/>
        </authorList>
    </citation>
    <scope>NUCLEOTIDE SEQUENCE [LARGE SCALE GENOMIC DNA]</scope>
    <source>
        <strain evidence="1 2">FJxs</strain>
    </source>
</reference>